<dbReference type="PRINTS" id="PR00032">
    <property type="entry name" value="HTHARAC"/>
</dbReference>
<evidence type="ECO:0000256" key="2">
    <source>
        <dbReference type="ARBA" id="ARBA00023125"/>
    </source>
</evidence>
<dbReference type="PANTHER" id="PTHR43280">
    <property type="entry name" value="ARAC-FAMILY TRANSCRIPTIONAL REGULATOR"/>
    <property type="match status" value="1"/>
</dbReference>
<organism evidence="5 6">
    <name type="scientific">Billgrantia montanilacus</name>
    <dbReference type="NCBI Taxonomy" id="2282305"/>
    <lineage>
        <taxon>Bacteria</taxon>
        <taxon>Pseudomonadati</taxon>
        <taxon>Pseudomonadota</taxon>
        <taxon>Gammaproteobacteria</taxon>
        <taxon>Oceanospirillales</taxon>
        <taxon>Halomonadaceae</taxon>
        <taxon>Billgrantia</taxon>
    </lineage>
</organism>
<dbReference type="SUPFAM" id="SSF55136">
    <property type="entry name" value="Probable bacterial effector-binding domain"/>
    <property type="match status" value="1"/>
</dbReference>
<keyword evidence="2" id="KW-0238">DNA-binding</keyword>
<dbReference type="Gene3D" id="1.10.10.60">
    <property type="entry name" value="Homeodomain-like"/>
    <property type="match status" value="2"/>
</dbReference>
<dbReference type="RefSeq" id="WP_114478870.1">
    <property type="nucleotide sequence ID" value="NZ_QPII01000006.1"/>
</dbReference>
<dbReference type="InterPro" id="IPR020449">
    <property type="entry name" value="Tscrpt_reg_AraC-type_HTH"/>
</dbReference>
<dbReference type="EMBL" id="QPII01000006">
    <property type="protein sequence ID" value="RCV89389.1"/>
    <property type="molecule type" value="Genomic_DNA"/>
</dbReference>
<comment type="caution">
    <text evidence="5">The sequence shown here is derived from an EMBL/GenBank/DDBJ whole genome shotgun (WGS) entry which is preliminary data.</text>
</comment>
<gene>
    <name evidence="5" type="ORF">DU505_10105</name>
</gene>
<name>A0A368TX42_9GAMM</name>
<evidence type="ECO:0000313" key="6">
    <source>
        <dbReference type="Proteomes" id="UP000252405"/>
    </source>
</evidence>
<dbReference type="InterPro" id="IPR018062">
    <property type="entry name" value="HTH_AraC-typ_CS"/>
</dbReference>
<dbReference type="PROSITE" id="PS01124">
    <property type="entry name" value="HTH_ARAC_FAMILY_2"/>
    <property type="match status" value="1"/>
</dbReference>
<evidence type="ECO:0000256" key="1">
    <source>
        <dbReference type="ARBA" id="ARBA00023015"/>
    </source>
</evidence>
<evidence type="ECO:0000313" key="5">
    <source>
        <dbReference type="EMBL" id="RCV89389.1"/>
    </source>
</evidence>
<dbReference type="PROSITE" id="PS00041">
    <property type="entry name" value="HTH_ARAC_FAMILY_1"/>
    <property type="match status" value="1"/>
</dbReference>
<dbReference type="InterPro" id="IPR018060">
    <property type="entry name" value="HTH_AraC"/>
</dbReference>
<proteinExistence type="predicted"/>
<keyword evidence="1" id="KW-0805">Transcription regulation</keyword>
<keyword evidence="3" id="KW-0804">Transcription</keyword>
<dbReference type="GO" id="GO:0043565">
    <property type="term" value="F:sequence-specific DNA binding"/>
    <property type="evidence" value="ECO:0007669"/>
    <property type="project" value="InterPro"/>
</dbReference>
<dbReference type="Proteomes" id="UP000252405">
    <property type="component" value="Unassembled WGS sequence"/>
</dbReference>
<dbReference type="GO" id="GO:0003700">
    <property type="term" value="F:DNA-binding transcription factor activity"/>
    <property type="evidence" value="ECO:0007669"/>
    <property type="project" value="InterPro"/>
</dbReference>
<dbReference type="Pfam" id="PF12833">
    <property type="entry name" value="HTH_18"/>
    <property type="match status" value="1"/>
</dbReference>
<sequence length="274" mass="31175">MFNEMMRAEIWLQEHLTSQLGIDDLANRLGYSTSQVRRRFKQCFGFSPSAYRDILRLEKAARLLALTPYRIHTIAIRSGYQNHSAFSRAFQRRYNQTPRQYRQAQHLKLRSPMCQSLTSAPPDYEIRNLPPRNALVTRLYRKSDAASLVNLHKWAQLVNGVDTLPERIRQAPAVAVLHSTPLPCELDRIDIGPLIDEQAAAGLAIPASFRVLELPEQRHACLTVKEPEEIPAALQYLIREGLAKKHCYASGEPAQVKLLQQGVEVLLPVLVTRH</sequence>
<keyword evidence="6" id="KW-1185">Reference proteome</keyword>
<dbReference type="AlphaFoldDB" id="A0A368TX42"/>
<dbReference type="InterPro" id="IPR011256">
    <property type="entry name" value="Reg_factor_effector_dom_sf"/>
</dbReference>
<feature type="domain" description="HTH araC/xylS-type" evidence="4">
    <location>
        <begin position="6"/>
        <end position="104"/>
    </location>
</feature>
<reference evidence="5 6" key="1">
    <citation type="submission" date="2018-07" db="EMBL/GenBank/DDBJ databases">
        <title>Halomonas montanilacus sp. nov., isolated from Lake Pengyan on Tibetan Plateau.</title>
        <authorList>
            <person name="Lu H."/>
            <person name="Xing P."/>
            <person name="Wu Q."/>
        </authorList>
    </citation>
    <scope>NUCLEOTIDE SEQUENCE [LARGE SCALE GENOMIC DNA]</scope>
    <source>
        <strain evidence="5 6">PYC7W</strain>
    </source>
</reference>
<dbReference type="PANTHER" id="PTHR43280:SF2">
    <property type="entry name" value="HTH-TYPE TRANSCRIPTIONAL REGULATOR EXSA"/>
    <property type="match status" value="1"/>
</dbReference>
<protein>
    <submittedName>
        <fullName evidence="5">AraC family transcriptional regulator</fullName>
    </submittedName>
</protein>
<dbReference type="OrthoDB" id="6146868at2"/>
<accession>A0A368TX42</accession>
<dbReference type="SMART" id="SM00342">
    <property type="entry name" value="HTH_ARAC"/>
    <property type="match status" value="1"/>
</dbReference>
<dbReference type="InterPro" id="IPR009057">
    <property type="entry name" value="Homeodomain-like_sf"/>
</dbReference>
<dbReference type="SUPFAM" id="SSF46689">
    <property type="entry name" value="Homeodomain-like"/>
    <property type="match status" value="2"/>
</dbReference>
<evidence type="ECO:0000259" key="4">
    <source>
        <dbReference type="PROSITE" id="PS01124"/>
    </source>
</evidence>
<evidence type="ECO:0000256" key="3">
    <source>
        <dbReference type="ARBA" id="ARBA00023163"/>
    </source>
</evidence>